<feature type="region of interest" description="Disordered" evidence="1">
    <location>
        <begin position="42"/>
        <end position="93"/>
    </location>
</feature>
<dbReference type="AlphaFoldDB" id="A0A6S7CPQ1"/>
<feature type="compositionally biased region" description="Polar residues" evidence="1">
    <location>
        <begin position="42"/>
        <end position="63"/>
    </location>
</feature>
<keyword evidence="3" id="KW-1185">Reference proteome</keyword>
<dbReference type="RefSeq" id="WP_175104470.1">
    <property type="nucleotide sequence ID" value="NZ_CADIKM010000006.1"/>
</dbReference>
<protein>
    <recommendedName>
        <fullName evidence="4">Lipoprotein</fullName>
    </recommendedName>
</protein>
<feature type="compositionally biased region" description="Low complexity" evidence="1">
    <location>
        <begin position="72"/>
        <end position="93"/>
    </location>
</feature>
<proteinExistence type="predicted"/>
<gene>
    <name evidence="2" type="ORF">LMG28138_01876</name>
</gene>
<dbReference type="PROSITE" id="PS51257">
    <property type="entry name" value="PROKAR_LIPOPROTEIN"/>
    <property type="match status" value="1"/>
</dbReference>
<reference evidence="2 3" key="1">
    <citation type="submission" date="2020-04" db="EMBL/GenBank/DDBJ databases">
        <authorList>
            <person name="De Canck E."/>
        </authorList>
    </citation>
    <scope>NUCLEOTIDE SEQUENCE [LARGE SCALE GENOMIC DNA]</scope>
    <source>
        <strain evidence="2 3">LMG 28138</strain>
    </source>
</reference>
<name>A0A6S7CPQ1_9BURK</name>
<sequence length="170" mass="17600">MKASLSGVVASTLVLSGCYYPGPYTYYPPVVPASMANIETIPSNSPDAASGQQPVPQPGTAQNGGPAGAGYSQGSHPPVQQGQQGQSQQPPPGYAAGQSYYAYPAYPGYAAYPVYPAYGYPVYGYGYPGYGYPGYGYPGYGYPGYGYPFWGGPSVAFGFSFGGGGGHHRH</sequence>
<evidence type="ECO:0000313" key="2">
    <source>
        <dbReference type="EMBL" id="CAB3784776.1"/>
    </source>
</evidence>
<evidence type="ECO:0000256" key="1">
    <source>
        <dbReference type="SAM" id="MobiDB-lite"/>
    </source>
</evidence>
<dbReference type="EMBL" id="CADIKM010000006">
    <property type="protein sequence ID" value="CAB3784776.1"/>
    <property type="molecule type" value="Genomic_DNA"/>
</dbReference>
<dbReference type="Proteomes" id="UP000494115">
    <property type="component" value="Unassembled WGS sequence"/>
</dbReference>
<organism evidence="2 3">
    <name type="scientific">Pararobbsia alpina</name>
    <dbReference type="NCBI Taxonomy" id="621374"/>
    <lineage>
        <taxon>Bacteria</taxon>
        <taxon>Pseudomonadati</taxon>
        <taxon>Pseudomonadota</taxon>
        <taxon>Betaproteobacteria</taxon>
        <taxon>Burkholderiales</taxon>
        <taxon>Burkholderiaceae</taxon>
        <taxon>Pararobbsia</taxon>
    </lineage>
</organism>
<evidence type="ECO:0000313" key="3">
    <source>
        <dbReference type="Proteomes" id="UP000494115"/>
    </source>
</evidence>
<accession>A0A6S7CPQ1</accession>
<evidence type="ECO:0008006" key="4">
    <source>
        <dbReference type="Google" id="ProtNLM"/>
    </source>
</evidence>